<reference evidence="2" key="2">
    <citation type="journal article" date="2021" name="Genome Biol. Evol.">
        <title>Developing a high-quality reference genome for a parasitic bivalve with doubly uniparental inheritance (Bivalvia: Unionida).</title>
        <authorList>
            <person name="Smith C.H."/>
        </authorList>
    </citation>
    <scope>NUCLEOTIDE SEQUENCE</scope>
    <source>
        <strain evidence="2">CHS0354</strain>
        <tissue evidence="2">Mantle</tissue>
    </source>
</reference>
<dbReference type="EMBL" id="JAEAOA010002224">
    <property type="protein sequence ID" value="KAK3593101.1"/>
    <property type="molecule type" value="Genomic_DNA"/>
</dbReference>
<name>A0AAE0VWW5_9BIVA</name>
<feature type="region of interest" description="Disordered" evidence="1">
    <location>
        <begin position="62"/>
        <end position="82"/>
    </location>
</feature>
<gene>
    <name evidence="2" type="ORF">CHS0354_038152</name>
</gene>
<reference evidence="2" key="3">
    <citation type="submission" date="2023-05" db="EMBL/GenBank/DDBJ databases">
        <authorList>
            <person name="Smith C.H."/>
        </authorList>
    </citation>
    <scope>NUCLEOTIDE SEQUENCE</scope>
    <source>
        <strain evidence="2">CHS0354</strain>
        <tissue evidence="2">Mantle</tissue>
    </source>
</reference>
<evidence type="ECO:0000313" key="2">
    <source>
        <dbReference type="EMBL" id="KAK3593101.1"/>
    </source>
</evidence>
<keyword evidence="3" id="KW-1185">Reference proteome</keyword>
<sequence>MPSYRGLSWVKYLSSKCNFANTYYLLHVRAEDITSENEQGTNLTEEGPLDLIGIKTLTTTPAPQKETHTIATKPLPEWAGRA</sequence>
<dbReference type="Proteomes" id="UP001195483">
    <property type="component" value="Unassembled WGS sequence"/>
</dbReference>
<evidence type="ECO:0000313" key="3">
    <source>
        <dbReference type="Proteomes" id="UP001195483"/>
    </source>
</evidence>
<evidence type="ECO:0000256" key="1">
    <source>
        <dbReference type="SAM" id="MobiDB-lite"/>
    </source>
</evidence>
<accession>A0AAE0VWW5</accession>
<organism evidence="2 3">
    <name type="scientific">Potamilus streckersoni</name>
    <dbReference type="NCBI Taxonomy" id="2493646"/>
    <lineage>
        <taxon>Eukaryota</taxon>
        <taxon>Metazoa</taxon>
        <taxon>Spiralia</taxon>
        <taxon>Lophotrochozoa</taxon>
        <taxon>Mollusca</taxon>
        <taxon>Bivalvia</taxon>
        <taxon>Autobranchia</taxon>
        <taxon>Heteroconchia</taxon>
        <taxon>Palaeoheterodonta</taxon>
        <taxon>Unionida</taxon>
        <taxon>Unionoidea</taxon>
        <taxon>Unionidae</taxon>
        <taxon>Ambleminae</taxon>
        <taxon>Lampsilini</taxon>
        <taxon>Potamilus</taxon>
    </lineage>
</organism>
<reference evidence="2" key="1">
    <citation type="journal article" date="2021" name="Genome Biol. Evol.">
        <title>A High-Quality Reference Genome for a Parasitic Bivalve with Doubly Uniparental Inheritance (Bivalvia: Unionida).</title>
        <authorList>
            <person name="Smith C.H."/>
        </authorList>
    </citation>
    <scope>NUCLEOTIDE SEQUENCE</scope>
    <source>
        <strain evidence="2">CHS0354</strain>
    </source>
</reference>
<proteinExistence type="predicted"/>
<protein>
    <submittedName>
        <fullName evidence="2">Uncharacterized protein</fullName>
    </submittedName>
</protein>
<dbReference type="AlphaFoldDB" id="A0AAE0VWW5"/>
<comment type="caution">
    <text evidence="2">The sequence shown here is derived from an EMBL/GenBank/DDBJ whole genome shotgun (WGS) entry which is preliminary data.</text>
</comment>